<evidence type="ECO:0000313" key="14">
    <source>
        <dbReference type="Proteomes" id="UP000188184"/>
    </source>
</evidence>
<feature type="transmembrane region" description="Helical" evidence="9">
    <location>
        <begin position="144"/>
        <end position="164"/>
    </location>
</feature>
<dbReference type="PROSITE" id="PS50113">
    <property type="entry name" value="PAC"/>
    <property type="match status" value="1"/>
</dbReference>
<protein>
    <recommendedName>
        <fullName evidence="2">histidine kinase</fullName>
        <ecNumber evidence="2">2.7.13.3</ecNumber>
    </recommendedName>
</protein>
<gene>
    <name evidence="13" type="ORF">B0X71_12805</name>
</gene>
<keyword evidence="7" id="KW-0067">ATP-binding</keyword>
<feature type="domain" description="Histidine kinase" evidence="10">
    <location>
        <begin position="318"/>
        <end position="523"/>
    </location>
</feature>
<dbReference type="PROSITE" id="PS50109">
    <property type="entry name" value="HIS_KIN"/>
    <property type="match status" value="1"/>
</dbReference>
<keyword evidence="14" id="KW-1185">Reference proteome</keyword>
<dbReference type="EMBL" id="CP019640">
    <property type="protein sequence ID" value="AQQ53883.1"/>
    <property type="molecule type" value="Genomic_DNA"/>
</dbReference>
<keyword evidence="5" id="KW-0547">Nucleotide-binding</keyword>
<evidence type="ECO:0000256" key="1">
    <source>
        <dbReference type="ARBA" id="ARBA00000085"/>
    </source>
</evidence>
<sequence length="523" mass="58885">MNQTITMYKWNRLLLPCFWLFLGLYAGFSLLTPLSFSLPAMLIGIATGLFLLVLLRFRINERILQHVLLLSMNLYIFLAVWDSTYPTAYTFLILPLLAASFYVDAVPVLVLMAITLPELVLAALFAPVHITLAVYPVLGPSVLLLITAIVILVLVHSVYSGKFWRAMENKNRSMEQALLSREGYLQLFFGNAQDAIAVFDLNDRVIDINPAFEELYGWTREEAIGRKLPIVPPEHREEANDRLRNLFKGQSYSLLETTDMRRDGSYFDAEVTLSSIRDENGKVIATSVISRDISYRKETEKLIVQSEKLKLAGEMAAGVAHEIRNPMTVISGFVQMMHHDTGHPYQPYTKLILSEIERINLIIGEFLILAKPQAVQFSKVSLRQTLEEILLLYGPEFNMQGVIFRETWETEDFAVRGEKNQLKQVFINLIRNAIEALGNEGKISLHAEKAADRTVIIRLKDNGSGIPPEVLTKIFEPFYTTKSTGTGLGLIISQRIIQDHGGSLSVLSEQGKGTEVVVQLPLI</sequence>
<dbReference type="InterPro" id="IPR005467">
    <property type="entry name" value="His_kinase_dom"/>
</dbReference>
<evidence type="ECO:0000256" key="2">
    <source>
        <dbReference type="ARBA" id="ARBA00012438"/>
    </source>
</evidence>
<reference evidence="13 14" key="1">
    <citation type="submission" date="2017-02" db="EMBL/GenBank/DDBJ databases">
        <title>The complete genomic sequence of a novel cold adapted crude oil-degrading bacterium Planococcus qaidamina Y42.</title>
        <authorList>
            <person name="Yang R."/>
        </authorList>
    </citation>
    <scope>NUCLEOTIDE SEQUENCE [LARGE SCALE GENOMIC DNA]</scope>
    <source>
        <strain evidence="13 14">Y42</strain>
    </source>
</reference>
<comment type="catalytic activity">
    <reaction evidence="1">
        <text>ATP + protein L-histidine = ADP + protein N-phospho-L-histidine.</text>
        <dbReference type="EC" id="2.7.13.3"/>
    </reaction>
</comment>
<feature type="domain" description="PAS" evidence="11">
    <location>
        <begin position="181"/>
        <end position="250"/>
    </location>
</feature>
<keyword evidence="4" id="KW-0808">Transferase</keyword>
<evidence type="ECO:0000256" key="8">
    <source>
        <dbReference type="ARBA" id="ARBA00023012"/>
    </source>
</evidence>
<dbReference type="KEGG" id="pmar:B0X71_12805"/>
<feature type="transmembrane region" description="Helical" evidence="9">
    <location>
        <begin position="12"/>
        <end position="30"/>
    </location>
</feature>
<dbReference type="SMART" id="SM00086">
    <property type="entry name" value="PAC"/>
    <property type="match status" value="1"/>
</dbReference>
<keyword evidence="9" id="KW-0812">Transmembrane</keyword>
<evidence type="ECO:0000313" key="13">
    <source>
        <dbReference type="EMBL" id="AQQ53883.1"/>
    </source>
</evidence>
<dbReference type="InterPro" id="IPR036097">
    <property type="entry name" value="HisK_dim/P_sf"/>
</dbReference>
<dbReference type="PRINTS" id="PR00344">
    <property type="entry name" value="BCTRLSENSOR"/>
</dbReference>
<feature type="transmembrane region" description="Helical" evidence="9">
    <location>
        <begin position="119"/>
        <end position="138"/>
    </location>
</feature>
<dbReference type="Pfam" id="PF00512">
    <property type="entry name" value="HisKA"/>
    <property type="match status" value="1"/>
</dbReference>
<feature type="domain" description="PAC" evidence="12">
    <location>
        <begin position="253"/>
        <end position="305"/>
    </location>
</feature>
<dbReference type="InterPro" id="IPR000700">
    <property type="entry name" value="PAS-assoc_C"/>
</dbReference>
<dbReference type="SMART" id="SM00091">
    <property type="entry name" value="PAS"/>
    <property type="match status" value="1"/>
</dbReference>
<keyword evidence="3" id="KW-0597">Phosphoprotein</keyword>
<evidence type="ECO:0000256" key="3">
    <source>
        <dbReference type="ARBA" id="ARBA00022553"/>
    </source>
</evidence>
<dbReference type="GO" id="GO:0005524">
    <property type="term" value="F:ATP binding"/>
    <property type="evidence" value="ECO:0007669"/>
    <property type="project" value="UniProtKB-KW"/>
</dbReference>
<dbReference type="InterPro" id="IPR003594">
    <property type="entry name" value="HATPase_dom"/>
</dbReference>
<dbReference type="InterPro" id="IPR000014">
    <property type="entry name" value="PAS"/>
</dbReference>
<evidence type="ECO:0000256" key="5">
    <source>
        <dbReference type="ARBA" id="ARBA00022741"/>
    </source>
</evidence>
<name>A0A1Q2L0D8_9BACL</name>
<keyword evidence="9" id="KW-1133">Transmembrane helix</keyword>
<dbReference type="Gene3D" id="3.30.450.20">
    <property type="entry name" value="PAS domain"/>
    <property type="match status" value="1"/>
</dbReference>
<dbReference type="NCBIfam" id="TIGR00229">
    <property type="entry name" value="sensory_box"/>
    <property type="match status" value="1"/>
</dbReference>
<keyword evidence="9" id="KW-0472">Membrane</keyword>
<evidence type="ECO:0000256" key="6">
    <source>
        <dbReference type="ARBA" id="ARBA00022777"/>
    </source>
</evidence>
<dbReference type="InterPro" id="IPR036890">
    <property type="entry name" value="HATPase_C_sf"/>
</dbReference>
<dbReference type="SMART" id="SM00387">
    <property type="entry name" value="HATPase_c"/>
    <property type="match status" value="1"/>
</dbReference>
<dbReference type="CDD" id="cd00130">
    <property type="entry name" value="PAS"/>
    <property type="match status" value="1"/>
</dbReference>
<dbReference type="GO" id="GO:0000155">
    <property type="term" value="F:phosphorelay sensor kinase activity"/>
    <property type="evidence" value="ECO:0007669"/>
    <property type="project" value="InterPro"/>
</dbReference>
<dbReference type="SUPFAM" id="SSF55785">
    <property type="entry name" value="PYP-like sensor domain (PAS domain)"/>
    <property type="match status" value="1"/>
</dbReference>
<dbReference type="OrthoDB" id="9815750at2"/>
<dbReference type="RefSeq" id="WP_077589781.1">
    <property type="nucleotide sequence ID" value="NZ_CP019640.1"/>
</dbReference>
<dbReference type="Proteomes" id="UP000188184">
    <property type="component" value="Chromosome"/>
</dbReference>
<feature type="transmembrane region" description="Helical" evidence="9">
    <location>
        <begin position="36"/>
        <end position="55"/>
    </location>
</feature>
<dbReference type="Gene3D" id="1.10.287.130">
    <property type="match status" value="1"/>
</dbReference>
<dbReference type="Pfam" id="PF02518">
    <property type="entry name" value="HATPase_c"/>
    <property type="match status" value="1"/>
</dbReference>
<dbReference type="InterPro" id="IPR013656">
    <property type="entry name" value="PAS_4"/>
</dbReference>
<dbReference type="SUPFAM" id="SSF47384">
    <property type="entry name" value="Homodimeric domain of signal transducing histidine kinase"/>
    <property type="match status" value="1"/>
</dbReference>
<dbReference type="EC" id="2.7.13.3" evidence="2"/>
<evidence type="ECO:0000259" key="10">
    <source>
        <dbReference type="PROSITE" id="PS50109"/>
    </source>
</evidence>
<accession>A0A1Q2L0D8</accession>
<dbReference type="InterPro" id="IPR035965">
    <property type="entry name" value="PAS-like_dom_sf"/>
</dbReference>
<evidence type="ECO:0000259" key="11">
    <source>
        <dbReference type="PROSITE" id="PS50112"/>
    </source>
</evidence>
<evidence type="ECO:0000256" key="9">
    <source>
        <dbReference type="SAM" id="Phobius"/>
    </source>
</evidence>
<evidence type="ECO:0000256" key="4">
    <source>
        <dbReference type="ARBA" id="ARBA00022679"/>
    </source>
</evidence>
<dbReference type="PROSITE" id="PS50112">
    <property type="entry name" value="PAS"/>
    <property type="match status" value="1"/>
</dbReference>
<dbReference type="InterPro" id="IPR004358">
    <property type="entry name" value="Sig_transdc_His_kin-like_C"/>
</dbReference>
<dbReference type="Gene3D" id="3.30.565.10">
    <property type="entry name" value="Histidine kinase-like ATPase, C-terminal domain"/>
    <property type="match status" value="1"/>
</dbReference>
<dbReference type="SMART" id="SM00388">
    <property type="entry name" value="HisKA"/>
    <property type="match status" value="1"/>
</dbReference>
<dbReference type="InterPro" id="IPR001610">
    <property type="entry name" value="PAC"/>
</dbReference>
<dbReference type="InterPro" id="IPR003661">
    <property type="entry name" value="HisK_dim/P_dom"/>
</dbReference>
<keyword evidence="6" id="KW-0418">Kinase</keyword>
<dbReference type="PANTHER" id="PTHR43065:SF10">
    <property type="entry name" value="PEROXIDE STRESS-ACTIVATED HISTIDINE KINASE MAK3"/>
    <property type="match status" value="1"/>
</dbReference>
<dbReference type="CDD" id="cd00082">
    <property type="entry name" value="HisKA"/>
    <property type="match status" value="1"/>
</dbReference>
<proteinExistence type="predicted"/>
<evidence type="ECO:0000259" key="12">
    <source>
        <dbReference type="PROSITE" id="PS50113"/>
    </source>
</evidence>
<organism evidence="13 14">
    <name type="scientific">Planococcus lenghuensis</name>
    <dbReference type="NCBI Taxonomy" id="2213202"/>
    <lineage>
        <taxon>Bacteria</taxon>
        <taxon>Bacillati</taxon>
        <taxon>Bacillota</taxon>
        <taxon>Bacilli</taxon>
        <taxon>Bacillales</taxon>
        <taxon>Caryophanaceae</taxon>
        <taxon>Planococcus</taxon>
    </lineage>
</organism>
<keyword evidence="8" id="KW-0902">Two-component regulatory system</keyword>
<dbReference type="AlphaFoldDB" id="A0A1Q2L0D8"/>
<dbReference type="SUPFAM" id="SSF55874">
    <property type="entry name" value="ATPase domain of HSP90 chaperone/DNA topoisomerase II/histidine kinase"/>
    <property type="match status" value="1"/>
</dbReference>
<evidence type="ECO:0000256" key="7">
    <source>
        <dbReference type="ARBA" id="ARBA00022840"/>
    </source>
</evidence>
<dbReference type="Pfam" id="PF08448">
    <property type="entry name" value="PAS_4"/>
    <property type="match status" value="1"/>
</dbReference>
<dbReference type="PANTHER" id="PTHR43065">
    <property type="entry name" value="SENSOR HISTIDINE KINASE"/>
    <property type="match status" value="1"/>
</dbReference>